<dbReference type="InterPro" id="IPR010496">
    <property type="entry name" value="AL/BT2_dom"/>
</dbReference>
<feature type="chain" id="PRO_5024905092" description="3-keto-alpha-glucoside-1,2-lyase/3-keto-2-hydroxy-glucal hydratase domain-containing protein" evidence="1">
    <location>
        <begin position="24"/>
        <end position="248"/>
    </location>
</feature>
<dbReference type="AlphaFoldDB" id="A0A5K7XFW6"/>
<evidence type="ECO:0000313" key="4">
    <source>
        <dbReference type="Proteomes" id="UP000326837"/>
    </source>
</evidence>
<dbReference type="RefSeq" id="WP_172992277.1">
    <property type="nucleotide sequence ID" value="NZ_AP021861.1"/>
</dbReference>
<feature type="domain" description="3-keto-alpha-glucoside-1,2-lyase/3-keto-2-hydroxy-glucal hydratase" evidence="2">
    <location>
        <begin position="30"/>
        <end position="242"/>
    </location>
</feature>
<evidence type="ECO:0000259" key="2">
    <source>
        <dbReference type="Pfam" id="PF06439"/>
    </source>
</evidence>
<dbReference type="Gene3D" id="2.60.120.560">
    <property type="entry name" value="Exo-inulinase, domain 1"/>
    <property type="match status" value="1"/>
</dbReference>
<protein>
    <recommendedName>
        <fullName evidence="2">3-keto-alpha-glucoside-1,2-lyase/3-keto-2-hydroxy-glucal hydratase domain-containing protein</fullName>
    </recommendedName>
</protein>
<dbReference type="Pfam" id="PF06439">
    <property type="entry name" value="3keto-disac_hyd"/>
    <property type="match status" value="1"/>
</dbReference>
<name>A0A5K7XFW6_9BACT</name>
<sequence>MLQFRSLLAGCAWLLLVISAGRADDSTAQGWIELIDGPALDAWQSERSGWTIVGDAKQDAKQPRRLVTQPGEGVLVSDGDGVNFHTKQPFKDVQLECEFMIPERSNAGVKLNGLYEIQIRDTAAMKELTGDMCGGVYPRAKLGPPYAHIDEGIAPSENAAKSAGEWQTLTLTFYSPRFDAAGKKVTNARFENVVLNGKQVHEQVDLKHPTGAAWNLEPEVAEGGLMLQGDHGPVAFRKIRVKELGGKR</sequence>
<evidence type="ECO:0000256" key="1">
    <source>
        <dbReference type="SAM" id="SignalP"/>
    </source>
</evidence>
<keyword evidence="4" id="KW-1185">Reference proteome</keyword>
<organism evidence="3 4">
    <name type="scientific">Lacipirellula parvula</name>
    <dbReference type="NCBI Taxonomy" id="2650471"/>
    <lineage>
        <taxon>Bacteria</taxon>
        <taxon>Pseudomonadati</taxon>
        <taxon>Planctomycetota</taxon>
        <taxon>Planctomycetia</taxon>
        <taxon>Pirellulales</taxon>
        <taxon>Lacipirellulaceae</taxon>
        <taxon>Lacipirellula</taxon>
    </lineage>
</organism>
<dbReference type="KEGG" id="lpav:PLANPX_5356"/>
<gene>
    <name evidence="3" type="ORF">PLANPX_5356</name>
</gene>
<evidence type="ECO:0000313" key="3">
    <source>
        <dbReference type="EMBL" id="BBO35744.1"/>
    </source>
</evidence>
<keyword evidence="1" id="KW-0732">Signal</keyword>
<proteinExistence type="predicted"/>
<dbReference type="Proteomes" id="UP000326837">
    <property type="component" value="Chromosome"/>
</dbReference>
<dbReference type="EMBL" id="AP021861">
    <property type="protein sequence ID" value="BBO35744.1"/>
    <property type="molecule type" value="Genomic_DNA"/>
</dbReference>
<dbReference type="GO" id="GO:0016787">
    <property type="term" value="F:hydrolase activity"/>
    <property type="evidence" value="ECO:0007669"/>
    <property type="project" value="InterPro"/>
</dbReference>
<accession>A0A5K7XFW6</accession>
<reference evidence="4" key="1">
    <citation type="submission" date="2019-10" db="EMBL/GenBank/DDBJ databases">
        <title>Lacipirellula parvula gen. nov., sp. nov., representing a lineage of planctomycetes widespread in freshwater anoxic habitats, and description of the family Lacipirellulaceae.</title>
        <authorList>
            <person name="Dedysh S.N."/>
            <person name="Kulichevskaya I.S."/>
            <person name="Beletsky A.V."/>
            <person name="Rakitin A.L."/>
            <person name="Mardanov A.V."/>
            <person name="Ivanova A.A."/>
            <person name="Saltykova V.X."/>
            <person name="Rijpstra W.I.C."/>
            <person name="Sinninghe Damste J.S."/>
            <person name="Ravin N.V."/>
        </authorList>
    </citation>
    <scope>NUCLEOTIDE SEQUENCE [LARGE SCALE GENOMIC DNA]</scope>
    <source>
        <strain evidence="4">PX69</strain>
    </source>
</reference>
<feature type="signal peptide" evidence="1">
    <location>
        <begin position="1"/>
        <end position="23"/>
    </location>
</feature>